<dbReference type="GeneID" id="95570709"/>
<dbReference type="RefSeq" id="WP_008079719.1">
    <property type="nucleotide sequence ID" value="NZ_AEVT01000098.1"/>
</dbReference>
<keyword evidence="3 5" id="KW-1133">Transmembrane helix</keyword>
<feature type="transmembrane region" description="Helical" evidence="5">
    <location>
        <begin position="238"/>
        <end position="255"/>
    </location>
</feature>
<feature type="transmembrane region" description="Helical" evidence="5">
    <location>
        <begin position="64"/>
        <end position="83"/>
    </location>
</feature>
<feature type="transmembrane region" description="Helical" evidence="5">
    <location>
        <begin position="376"/>
        <end position="395"/>
    </location>
</feature>
<dbReference type="InterPro" id="IPR051533">
    <property type="entry name" value="WaaL-like"/>
</dbReference>
<evidence type="ECO:0000313" key="8">
    <source>
        <dbReference type="Proteomes" id="UP000006228"/>
    </source>
</evidence>
<accession>E8MAW8</accession>
<proteinExistence type="predicted"/>
<dbReference type="eggNOG" id="COG3307">
    <property type="taxonomic scope" value="Bacteria"/>
</dbReference>
<dbReference type="Pfam" id="PF04932">
    <property type="entry name" value="Wzy_C"/>
    <property type="match status" value="1"/>
</dbReference>
<gene>
    <name evidence="7" type="ORF">VISI1226_10732</name>
</gene>
<feature type="transmembrane region" description="Helical" evidence="5">
    <location>
        <begin position="407"/>
        <end position="427"/>
    </location>
</feature>
<keyword evidence="2 5" id="KW-0812">Transmembrane</keyword>
<organism evidence="7 8">
    <name type="scientific">Vibrio sinaloensis DSM 21326</name>
    <dbReference type="NCBI Taxonomy" id="945550"/>
    <lineage>
        <taxon>Bacteria</taxon>
        <taxon>Pseudomonadati</taxon>
        <taxon>Pseudomonadota</taxon>
        <taxon>Gammaproteobacteria</taxon>
        <taxon>Vibrionales</taxon>
        <taxon>Vibrionaceae</taxon>
        <taxon>Vibrio</taxon>
        <taxon>Vibrio oreintalis group</taxon>
    </lineage>
</organism>
<feature type="transmembrane region" description="Helical" evidence="5">
    <location>
        <begin position="29"/>
        <end position="52"/>
    </location>
</feature>
<comment type="subcellular location">
    <subcellularLocation>
        <location evidence="1">Membrane</location>
        <topology evidence="1">Multi-pass membrane protein</topology>
    </subcellularLocation>
</comment>
<evidence type="ECO:0000256" key="3">
    <source>
        <dbReference type="ARBA" id="ARBA00022989"/>
    </source>
</evidence>
<feature type="transmembrane region" description="Helical" evidence="5">
    <location>
        <begin position="7"/>
        <end position="23"/>
    </location>
</feature>
<dbReference type="PANTHER" id="PTHR37422:SF13">
    <property type="entry name" value="LIPOPOLYSACCHARIDE BIOSYNTHESIS PROTEIN PA4999-RELATED"/>
    <property type="match status" value="1"/>
</dbReference>
<dbReference type="PANTHER" id="PTHR37422">
    <property type="entry name" value="TEICHURONIC ACID BIOSYNTHESIS PROTEIN TUAE"/>
    <property type="match status" value="1"/>
</dbReference>
<dbReference type="GO" id="GO:0016020">
    <property type="term" value="C:membrane"/>
    <property type="evidence" value="ECO:0007669"/>
    <property type="project" value="UniProtKB-SubCell"/>
</dbReference>
<dbReference type="InterPro" id="IPR007016">
    <property type="entry name" value="O-antigen_ligase-rel_domated"/>
</dbReference>
<dbReference type="EMBL" id="AEVT01000098">
    <property type="protein sequence ID" value="EGA68798.1"/>
    <property type="molecule type" value="Genomic_DNA"/>
</dbReference>
<name>E8MAW8_PHOS4</name>
<feature type="transmembrane region" description="Helical" evidence="5">
    <location>
        <begin position="433"/>
        <end position="453"/>
    </location>
</feature>
<dbReference type="Proteomes" id="UP000006228">
    <property type="component" value="Unassembled WGS sequence"/>
</dbReference>
<sequence length="465" mass="51629">MARLEKLSFYLLLGLIIWLPIPLASNRVWAWSIAEAWIAIQSLLLIASYVITKTPFPFARVWRFSWLLIPLGVFQIWVGFQLIPLSIPTLEQISPSAAELYLQVGSSTGAISLDTHATKTAWVKGLSYTLFAFNAAVLIYTTHRLRQVLYVIVFSGAFQAFYGAMAVLLNWEHSLVFGFKESGVATGSFVYKNHLANYLMLCLALGIGLIVSQLHVSASGNWSERLKRWSDGLISRKMFVRLALVIMVIALVMTRSRMGNTAFFLATTVGAFAALLFYRQKPRALMMLIVSLIIVDTAVVGSVFGLDKVKERLEQTSALQETRDEVVQWSLPIVRDYAVTGTGAGTFYTVFPMYSQYNIGFYDHAHNDYLQFVVEVGIPATLLLGFCWLWAMFIAVKSMRQRNSKTLKGTALGGLIGLIGMLIHISVDFNLQAPANSITFILVLVLVGCSASIKVVNRPKEAAVV</sequence>
<evidence type="ECO:0000259" key="6">
    <source>
        <dbReference type="Pfam" id="PF04932"/>
    </source>
</evidence>
<reference evidence="7 8" key="1">
    <citation type="journal article" date="2012" name="Int. J. Syst. Evol. Microbiol.">
        <title>Vibrio caribbeanicus sp. nov., isolated from the marine sponge Scleritoderma cyanea.</title>
        <authorList>
            <person name="Hoffmann M."/>
            <person name="Monday S.R."/>
            <person name="Allard M.W."/>
            <person name="Strain E.A."/>
            <person name="Whittaker P."/>
            <person name="Naum M."/>
            <person name="McCarthy P.J."/>
            <person name="Lopez J.V."/>
            <person name="Fischer M."/>
            <person name="Brown E.W."/>
        </authorList>
    </citation>
    <scope>NUCLEOTIDE SEQUENCE [LARGE SCALE GENOMIC DNA]</scope>
    <source>
        <strain evidence="8">DSMZ 21326</strain>
    </source>
</reference>
<evidence type="ECO:0000313" key="7">
    <source>
        <dbReference type="EMBL" id="EGA68798.1"/>
    </source>
</evidence>
<feature type="transmembrane region" description="Helical" evidence="5">
    <location>
        <begin position="261"/>
        <end position="278"/>
    </location>
</feature>
<dbReference type="AlphaFoldDB" id="E8MAW8"/>
<feature type="transmembrane region" description="Helical" evidence="5">
    <location>
        <begin position="148"/>
        <end position="171"/>
    </location>
</feature>
<feature type="transmembrane region" description="Helical" evidence="5">
    <location>
        <begin position="198"/>
        <end position="217"/>
    </location>
</feature>
<evidence type="ECO:0000256" key="1">
    <source>
        <dbReference type="ARBA" id="ARBA00004141"/>
    </source>
</evidence>
<feature type="transmembrane region" description="Helical" evidence="5">
    <location>
        <begin position="285"/>
        <end position="306"/>
    </location>
</feature>
<evidence type="ECO:0000256" key="5">
    <source>
        <dbReference type="SAM" id="Phobius"/>
    </source>
</evidence>
<protein>
    <submittedName>
        <fullName evidence="7">O-antigen polymerase</fullName>
    </submittedName>
</protein>
<keyword evidence="4 5" id="KW-0472">Membrane</keyword>
<feature type="transmembrane region" description="Helical" evidence="5">
    <location>
        <begin position="121"/>
        <end position="141"/>
    </location>
</feature>
<evidence type="ECO:0000256" key="2">
    <source>
        <dbReference type="ARBA" id="ARBA00022692"/>
    </source>
</evidence>
<comment type="caution">
    <text evidence="7">The sequence shown here is derived from an EMBL/GenBank/DDBJ whole genome shotgun (WGS) entry which is preliminary data.</text>
</comment>
<evidence type="ECO:0000256" key="4">
    <source>
        <dbReference type="ARBA" id="ARBA00023136"/>
    </source>
</evidence>
<feature type="domain" description="O-antigen ligase-related" evidence="6">
    <location>
        <begin position="242"/>
        <end position="384"/>
    </location>
</feature>